<dbReference type="InterPro" id="IPR000160">
    <property type="entry name" value="GGDEF_dom"/>
</dbReference>
<dbReference type="PROSITE" id="PS50112">
    <property type="entry name" value="PAS"/>
    <property type="match status" value="1"/>
</dbReference>
<dbReference type="InterPro" id="IPR033479">
    <property type="entry name" value="dCache_1"/>
</dbReference>
<dbReference type="Gene3D" id="3.30.70.270">
    <property type="match status" value="1"/>
</dbReference>
<evidence type="ECO:0000313" key="12">
    <source>
        <dbReference type="EMBL" id="OGI51067.1"/>
    </source>
</evidence>
<gene>
    <name evidence="12" type="ORF">A3A87_00055</name>
</gene>
<dbReference type="PROSITE" id="PS50883">
    <property type="entry name" value="EAL"/>
    <property type="match status" value="1"/>
</dbReference>
<feature type="domain" description="EAL" evidence="9">
    <location>
        <begin position="664"/>
        <end position="918"/>
    </location>
</feature>
<dbReference type="Gene3D" id="3.30.450.20">
    <property type="entry name" value="PAS domain"/>
    <property type="match status" value="3"/>
</dbReference>
<evidence type="ECO:0000256" key="1">
    <source>
        <dbReference type="ARBA" id="ARBA00004651"/>
    </source>
</evidence>
<evidence type="ECO:0000313" key="13">
    <source>
        <dbReference type="Proteomes" id="UP000179037"/>
    </source>
</evidence>
<dbReference type="PANTHER" id="PTHR44757:SF2">
    <property type="entry name" value="BIOFILM ARCHITECTURE MAINTENANCE PROTEIN MBAA"/>
    <property type="match status" value="1"/>
</dbReference>
<comment type="subcellular location">
    <subcellularLocation>
        <location evidence="1">Cell membrane</location>
        <topology evidence="1">Multi-pass membrane protein</topology>
    </subcellularLocation>
</comment>
<dbReference type="InterPro" id="IPR052155">
    <property type="entry name" value="Biofilm_reg_signaling"/>
</dbReference>
<dbReference type="InterPro" id="IPR000700">
    <property type="entry name" value="PAS-assoc_C"/>
</dbReference>
<evidence type="ECO:0008006" key="14">
    <source>
        <dbReference type="Google" id="ProtNLM"/>
    </source>
</evidence>
<dbReference type="EMBL" id="MFTC01000052">
    <property type="protein sequence ID" value="OGI51067.1"/>
    <property type="molecule type" value="Genomic_DNA"/>
</dbReference>
<dbReference type="SUPFAM" id="SSF55785">
    <property type="entry name" value="PYP-like sensor domain (PAS domain)"/>
    <property type="match status" value="1"/>
</dbReference>
<dbReference type="SUPFAM" id="SSF158472">
    <property type="entry name" value="HAMP domain-like"/>
    <property type="match status" value="1"/>
</dbReference>
<keyword evidence="3 6" id="KW-0812">Transmembrane</keyword>
<reference evidence="12 13" key="1">
    <citation type="journal article" date="2016" name="Nat. Commun.">
        <title>Thousands of microbial genomes shed light on interconnected biogeochemical processes in an aquifer system.</title>
        <authorList>
            <person name="Anantharaman K."/>
            <person name="Brown C.T."/>
            <person name="Hug L.A."/>
            <person name="Sharon I."/>
            <person name="Castelle C.J."/>
            <person name="Probst A.J."/>
            <person name="Thomas B.C."/>
            <person name="Singh A."/>
            <person name="Wilkins M.J."/>
            <person name="Karaoz U."/>
            <person name="Brodie E.L."/>
            <person name="Williams K.H."/>
            <person name="Hubbard S.S."/>
            <person name="Banfield J.F."/>
        </authorList>
    </citation>
    <scope>NUCLEOTIDE SEQUENCE [LARGE SCALE GENOMIC DNA]</scope>
</reference>
<dbReference type="SMART" id="SM00052">
    <property type="entry name" value="EAL"/>
    <property type="match status" value="1"/>
</dbReference>
<protein>
    <recommendedName>
        <fullName evidence="14">Diguanylate cyclase</fullName>
    </recommendedName>
</protein>
<evidence type="ECO:0000259" key="11">
    <source>
        <dbReference type="PROSITE" id="PS50887"/>
    </source>
</evidence>
<evidence type="ECO:0000259" key="10">
    <source>
        <dbReference type="PROSITE" id="PS50885"/>
    </source>
</evidence>
<comment type="caution">
    <text evidence="12">The sequence shown here is derived from an EMBL/GenBank/DDBJ whole genome shotgun (WGS) entry which is preliminary data.</text>
</comment>
<accession>A0A1F6U119</accession>
<dbReference type="CDD" id="cd00130">
    <property type="entry name" value="PAS"/>
    <property type="match status" value="1"/>
</dbReference>
<dbReference type="InterPro" id="IPR003660">
    <property type="entry name" value="HAMP_dom"/>
</dbReference>
<organism evidence="12 13">
    <name type="scientific">Candidatus Muproteobacteria bacterium RIFCSPLOWO2_01_FULL_60_18</name>
    <dbReference type="NCBI Taxonomy" id="1817768"/>
    <lineage>
        <taxon>Bacteria</taxon>
        <taxon>Pseudomonadati</taxon>
        <taxon>Pseudomonadota</taxon>
        <taxon>Candidatus Muproteobacteria</taxon>
    </lineage>
</organism>
<dbReference type="NCBIfam" id="TIGR00254">
    <property type="entry name" value="GGDEF"/>
    <property type="match status" value="1"/>
</dbReference>
<dbReference type="Pfam" id="PF00990">
    <property type="entry name" value="GGDEF"/>
    <property type="match status" value="1"/>
</dbReference>
<feature type="domain" description="GGDEF" evidence="11">
    <location>
        <begin position="523"/>
        <end position="655"/>
    </location>
</feature>
<dbReference type="CDD" id="cd01948">
    <property type="entry name" value="EAL"/>
    <property type="match status" value="1"/>
</dbReference>
<dbReference type="PROSITE" id="PS50113">
    <property type="entry name" value="PAC"/>
    <property type="match status" value="1"/>
</dbReference>
<dbReference type="STRING" id="1817768.A3A87_00055"/>
<dbReference type="Proteomes" id="UP000179037">
    <property type="component" value="Unassembled WGS sequence"/>
</dbReference>
<dbReference type="PANTHER" id="PTHR44757">
    <property type="entry name" value="DIGUANYLATE CYCLASE DGCP"/>
    <property type="match status" value="1"/>
</dbReference>
<dbReference type="Pfam" id="PF08448">
    <property type="entry name" value="PAS_4"/>
    <property type="match status" value="1"/>
</dbReference>
<keyword evidence="2" id="KW-1003">Cell membrane</keyword>
<dbReference type="CDD" id="cd12915">
    <property type="entry name" value="PDC2_DGC_like"/>
    <property type="match status" value="1"/>
</dbReference>
<evidence type="ECO:0000256" key="4">
    <source>
        <dbReference type="ARBA" id="ARBA00022989"/>
    </source>
</evidence>
<dbReference type="InterPro" id="IPR043128">
    <property type="entry name" value="Rev_trsase/Diguanyl_cyclase"/>
</dbReference>
<dbReference type="Pfam" id="PF02743">
    <property type="entry name" value="dCache_1"/>
    <property type="match status" value="1"/>
</dbReference>
<dbReference type="Pfam" id="PF00672">
    <property type="entry name" value="HAMP"/>
    <property type="match status" value="1"/>
</dbReference>
<dbReference type="InterPro" id="IPR000014">
    <property type="entry name" value="PAS"/>
</dbReference>
<sequence length="932" mass="104158">MRARLLLLVLLATLPALELILYLAHHHGREALSAAREQMYLLAHMTAADYARLLDNTHQLLATLAHLPEVREGRGQPCNALMAQAKTGYAQYANLGAIRPDGTVFCSAQPMKGRINVSDRTYFQKALATRDFSIGEYQIGRITGKPVVVLAHPDYDSGARLRAVLFAAVDLIWLNPLVQQARLPEGLTLTLLDSRGVVLNRYPESEKWTGVSHAGSALFRAMRETRGEGTVEDVGLDGVRRIYAFAPLRHNASDGGAFIAIGIPRHVVYAEIRNILILVVTGLVIVTVLVLLAAWYGGDVFLLRRLNALVDATQRLARGEAGARSGIRDGAREIAQLAHAFDDMAETIERRDTDLRRSALILKESEERFRALVETTSDWIWEVDAHGVYTYASPKVKELLGYLPEEIIGKTPFDFMPPEEAARVGQQFAEIAAAQRPFERLENTNLHKDGRRVVLETSGVPIFDREGRLAGYRGMDRDITERIQAQEKLHYLAYYDELTGLPNRALLLDRLKQTLIDGQRHRRMVAVLYMDLDHFKNVNDTLGMETGNRLLRMVAERLQGCVRPGDTVARMGGDEFCVVLADLAQESDVAEIIQKTLVSLSAPHRLAERELSLSVAIGISLFPRDATEPETLLKNADIAMYRAKEHDDSYQYYSPDMTASATERLMLENDLRHALERRELFLHYQPQVHLHTGAITGVEALLRWRHPRLGMVSPAKFIPLAEDTHLILPIGEWVLRQACAQARSWQDAGLPPLRMGVNLSARQFRQPDLAGTVRRILGETGLDPHRLDIELTESTLVKSPEAVAEILSGLETLGIQISIDDFGTGYSSLTYLKRLPIDILKIDQSFVRGVASDPDDASIVIAIIALAHALGIQTIAEGVETREQAQFLRKHGCETMQGFYFSKPIEADALAALLRKQARQSERERMLEWIER</sequence>
<feature type="domain" description="HAMP" evidence="10">
    <location>
        <begin position="300"/>
        <end position="353"/>
    </location>
</feature>
<dbReference type="InterPro" id="IPR001633">
    <property type="entry name" value="EAL_dom"/>
</dbReference>
<keyword evidence="4 6" id="KW-1133">Transmembrane helix</keyword>
<dbReference type="SMART" id="SM00267">
    <property type="entry name" value="GGDEF"/>
    <property type="match status" value="1"/>
</dbReference>
<dbReference type="NCBIfam" id="TIGR00229">
    <property type="entry name" value="sensory_box"/>
    <property type="match status" value="1"/>
</dbReference>
<dbReference type="CDD" id="cd12914">
    <property type="entry name" value="PDC1_DGC_like"/>
    <property type="match status" value="1"/>
</dbReference>
<keyword evidence="5 6" id="KW-0472">Membrane</keyword>
<dbReference type="Pfam" id="PF00563">
    <property type="entry name" value="EAL"/>
    <property type="match status" value="1"/>
</dbReference>
<evidence type="ECO:0000256" key="6">
    <source>
        <dbReference type="SAM" id="Phobius"/>
    </source>
</evidence>
<dbReference type="InterPro" id="IPR001610">
    <property type="entry name" value="PAC"/>
</dbReference>
<dbReference type="SMART" id="SM00091">
    <property type="entry name" value="PAS"/>
    <property type="match status" value="1"/>
</dbReference>
<dbReference type="AlphaFoldDB" id="A0A1F6U119"/>
<dbReference type="Gene3D" id="3.20.20.450">
    <property type="entry name" value="EAL domain"/>
    <property type="match status" value="1"/>
</dbReference>
<dbReference type="InterPro" id="IPR035919">
    <property type="entry name" value="EAL_sf"/>
</dbReference>
<name>A0A1F6U119_9PROT</name>
<feature type="domain" description="PAC" evidence="8">
    <location>
        <begin position="439"/>
        <end position="491"/>
    </location>
</feature>
<dbReference type="FunFam" id="3.20.20.450:FF:000001">
    <property type="entry name" value="Cyclic di-GMP phosphodiesterase yahA"/>
    <property type="match status" value="1"/>
</dbReference>
<dbReference type="SUPFAM" id="SSF141868">
    <property type="entry name" value="EAL domain-like"/>
    <property type="match status" value="1"/>
</dbReference>
<dbReference type="SUPFAM" id="SSF55073">
    <property type="entry name" value="Nucleotide cyclase"/>
    <property type="match status" value="1"/>
</dbReference>
<dbReference type="GO" id="GO:0005886">
    <property type="term" value="C:plasma membrane"/>
    <property type="evidence" value="ECO:0007669"/>
    <property type="project" value="UniProtKB-SubCell"/>
</dbReference>
<evidence type="ECO:0000259" key="7">
    <source>
        <dbReference type="PROSITE" id="PS50112"/>
    </source>
</evidence>
<dbReference type="CDD" id="cd01949">
    <property type="entry name" value="GGDEF"/>
    <property type="match status" value="1"/>
</dbReference>
<dbReference type="SMART" id="SM00304">
    <property type="entry name" value="HAMP"/>
    <property type="match status" value="1"/>
</dbReference>
<feature type="transmembrane region" description="Helical" evidence="6">
    <location>
        <begin position="275"/>
        <end position="296"/>
    </location>
</feature>
<dbReference type="SMART" id="SM00086">
    <property type="entry name" value="PAC"/>
    <property type="match status" value="1"/>
</dbReference>
<proteinExistence type="predicted"/>
<evidence type="ECO:0000256" key="5">
    <source>
        <dbReference type="ARBA" id="ARBA00023136"/>
    </source>
</evidence>
<feature type="domain" description="PAS" evidence="7">
    <location>
        <begin position="365"/>
        <end position="435"/>
    </location>
</feature>
<evidence type="ECO:0000259" key="9">
    <source>
        <dbReference type="PROSITE" id="PS50883"/>
    </source>
</evidence>
<dbReference type="Gene3D" id="6.10.340.10">
    <property type="match status" value="1"/>
</dbReference>
<dbReference type="PROSITE" id="PS50887">
    <property type="entry name" value="GGDEF"/>
    <property type="match status" value="1"/>
</dbReference>
<evidence type="ECO:0000256" key="2">
    <source>
        <dbReference type="ARBA" id="ARBA00022475"/>
    </source>
</evidence>
<dbReference type="InterPro" id="IPR013656">
    <property type="entry name" value="PAS_4"/>
</dbReference>
<dbReference type="InterPro" id="IPR029787">
    <property type="entry name" value="Nucleotide_cyclase"/>
</dbReference>
<dbReference type="CDD" id="cd06225">
    <property type="entry name" value="HAMP"/>
    <property type="match status" value="1"/>
</dbReference>
<dbReference type="PROSITE" id="PS50885">
    <property type="entry name" value="HAMP"/>
    <property type="match status" value="1"/>
</dbReference>
<evidence type="ECO:0000259" key="8">
    <source>
        <dbReference type="PROSITE" id="PS50113"/>
    </source>
</evidence>
<dbReference type="GO" id="GO:0007165">
    <property type="term" value="P:signal transduction"/>
    <property type="evidence" value="ECO:0007669"/>
    <property type="project" value="InterPro"/>
</dbReference>
<evidence type="ECO:0000256" key="3">
    <source>
        <dbReference type="ARBA" id="ARBA00022692"/>
    </source>
</evidence>
<dbReference type="InterPro" id="IPR035965">
    <property type="entry name" value="PAS-like_dom_sf"/>
</dbReference>